<feature type="domain" description="Phospholipase C/D" evidence="2">
    <location>
        <begin position="22"/>
        <end position="142"/>
    </location>
</feature>
<protein>
    <submittedName>
        <fullName evidence="3">Zinc dependent phospholipase C family protein</fullName>
    </submittedName>
</protein>
<dbReference type="EMBL" id="JASJUT010000001">
    <property type="protein sequence ID" value="MDK2593867.1"/>
    <property type="molecule type" value="Genomic_DNA"/>
</dbReference>
<reference evidence="3 4" key="1">
    <citation type="submission" date="2023-05" db="EMBL/GenBank/DDBJ databases">
        <title>Pseudoalteromonas ardens sp. nov., Pseudoalteromonas obscura sp. nov., and Pseudoalteromonas umbrosa sp. nov., isolated from the coral Montipora capitata.</title>
        <authorList>
            <person name="Thomas E.M."/>
            <person name="Smith E.M."/>
            <person name="Papke E."/>
            <person name="Shlafstein M.D."/>
            <person name="Oline D.K."/>
            <person name="Videau P."/>
            <person name="Saw J.H."/>
            <person name="Strangman W.K."/>
            <person name="Ushijima B."/>
        </authorList>
    </citation>
    <scope>NUCLEOTIDE SEQUENCE [LARGE SCALE GENOMIC DNA]</scope>
    <source>
        <strain evidence="3 4">P94</strain>
    </source>
</reference>
<comment type="caution">
    <text evidence="3">The sequence shown here is derived from an EMBL/GenBank/DDBJ whole genome shotgun (WGS) entry which is preliminary data.</text>
</comment>
<dbReference type="InterPro" id="IPR029002">
    <property type="entry name" value="PLPC/GPLD1"/>
</dbReference>
<accession>A0ABT7EG54</accession>
<gene>
    <name evidence="3" type="ORF">QNM18_02150</name>
</gene>
<sequence>MKRLALLALLCSTQAAAFKIDTHVWVGQQVIEDLKDGKLDFDVDGKTISIPVNDDTKALIVYNQNFYRAGNIGPDMSPDVFVGQSQIHTENKLDNTMWNTNSWLNFIDRVAESDTERAFALGFKAHAAADIFAHTYVNRYAGGAFDLADGETDVELRHILIESLISKYTPKGSYSSHISVPSTFIRDKIVYHPETQAQWNSPSGAHLYAINNLRENVEKLANSKLWHDLKVEAVKAIAQAQLNIKLNDATAEKVVKLGEEVNKAGNWSIDRAQDVKDSVSSLKKELSRGHEKLINEQLNAINNASDAIVKLHGDISSAQLKILELQNELASIPEKLYRKVKDEVCSGGLVGLMTCNTVWVDEFIGINPTYTLQKKLIKEQQNLVESFGSSVSKQVSDAKKASKDLHDIINSTIELENQLSNNLIDTLQQYNSASISPVEAFLKAWVENIDLATSRYIHNLNFAVVYSVSDKEWSQRLITQWVQCNSSALLGAPFYLTDTQCIVKDFLDEVLNKLGDIAPVVSPAAAIHKKIGELKRKATKEVVEVLIKKLTSDEMHQLFKQLQSDMGEVALQNAFKVDNSGKGLMITHDIVTRIKADMHVNGGNQFDVNRFAAIRNAVTLAKLSVLNHSELNALIAKFGLSSSSHYGRNFYYAGENILTSAVRSLDGNHQWQETAPQYVRRDGYQGVPTTERIFGYAHNHGREGFKLWEDDNARRSIFKRLFVGPLVPGIDAPHEVGLSPLKGIQHKLDTCSFAPFPTDENDKTCTAIRLIPAISMLF</sequence>
<proteinExistence type="predicted"/>
<name>A0ABT7EG54_9GAMM</name>
<keyword evidence="4" id="KW-1185">Reference proteome</keyword>
<keyword evidence="1" id="KW-0732">Signal</keyword>
<feature type="chain" id="PRO_5047452851" evidence="1">
    <location>
        <begin position="18"/>
        <end position="778"/>
    </location>
</feature>
<organism evidence="3 4">
    <name type="scientific">Pseudoalteromonas obscura</name>
    <dbReference type="NCBI Taxonomy" id="3048491"/>
    <lineage>
        <taxon>Bacteria</taxon>
        <taxon>Pseudomonadati</taxon>
        <taxon>Pseudomonadota</taxon>
        <taxon>Gammaproteobacteria</taxon>
        <taxon>Alteromonadales</taxon>
        <taxon>Pseudoalteromonadaceae</taxon>
        <taxon>Pseudoalteromonas</taxon>
    </lineage>
</organism>
<dbReference type="RefSeq" id="WP_284136168.1">
    <property type="nucleotide sequence ID" value="NZ_JASJUT010000001.1"/>
</dbReference>
<evidence type="ECO:0000256" key="1">
    <source>
        <dbReference type="SAM" id="SignalP"/>
    </source>
</evidence>
<dbReference type="Pfam" id="PF00882">
    <property type="entry name" value="Zn_dep_PLPC"/>
    <property type="match status" value="1"/>
</dbReference>
<feature type="signal peptide" evidence="1">
    <location>
        <begin position="1"/>
        <end position="17"/>
    </location>
</feature>
<evidence type="ECO:0000313" key="4">
    <source>
        <dbReference type="Proteomes" id="UP001231915"/>
    </source>
</evidence>
<evidence type="ECO:0000259" key="2">
    <source>
        <dbReference type="Pfam" id="PF00882"/>
    </source>
</evidence>
<dbReference type="Proteomes" id="UP001231915">
    <property type="component" value="Unassembled WGS sequence"/>
</dbReference>
<evidence type="ECO:0000313" key="3">
    <source>
        <dbReference type="EMBL" id="MDK2593867.1"/>
    </source>
</evidence>